<evidence type="ECO:0000256" key="2">
    <source>
        <dbReference type="SAM" id="Phobius"/>
    </source>
</evidence>
<feature type="transmembrane region" description="Helical" evidence="2">
    <location>
        <begin position="21"/>
        <end position="44"/>
    </location>
</feature>
<dbReference type="EMBL" id="JBBMFF010000135">
    <property type="protein sequence ID" value="MEQ2510186.1"/>
    <property type="molecule type" value="Genomic_DNA"/>
</dbReference>
<evidence type="ECO:0000256" key="1">
    <source>
        <dbReference type="SAM" id="MobiDB-lite"/>
    </source>
</evidence>
<keyword evidence="2" id="KW-0472">Membrane</keyword>
<sequence length="122" mass="13520">MKRRRRRGERFSEESVDPMNYVSNLSDAMLVLAVGMMLALIVHWNVDISTGGRSSENVGETVAAEGQGGQSAIDRDDALSFTPEELEQMDSTEGETDEGMEKLGEVYYDAETGKYYIIENGN</sequence>
<proteinExistence type="predicted"/>
<keyword evidence="2" id="KW-0812">Transmembrane</keyword>
<dbReference type="Proteomes" id="UP001491552">
    <property type="component" value="Unassembled WGS sequence"/>
</dbReference>
<organism evidence="3 4">
    <name type="scientific">Faecousia intestinalis</name>
    <dbReference type="NCBI Taxonomy" id="3133167"/>
    <lineage>
        <taxon>Bacteria</taxon>
        <taxon>Bacillati</taxon>
        <taxon>Bacillota</taxon>
        <taxon>Clostridia</taxon>
        <taxon>Eubacteriales</taxon>
        <taxon>Oscillospiraceae</taxon>
        <taxon>Faecousia</taxon>
    </lineage>
</organism>
<evidence type="ECO:0000313" key="4">
    <source>
        <dbReference type="Proteomes" id="UP001491552"/>
    </source>
</evidence>
<dbReference type="Pfam" id="PF09919">
    <property type="entry name" value="DUF2149"/>
    <property type="match status" value="1"/>
</dbReference>
<dbReference type="InterPro" id="IPR018676">
    <property type="entry name" value="DUF2149"/>
</dbReference>
<keyword evidence="2" id="KW-1133">Transmembrane helix</keyword>
<gene>
    <name evidence="3" type="ORF">WMO66_02815</name>
</gene>
<accession>A0ABV1G452</accession>
<reference evidence="3 4" key="1">
    <citation type="submission" date="2024-03" db="EMBL/GenBank/DDBJ databases">
        <title>Human intestinal bacterial collection.</title>
        <authorList>
            <person name="Pauvert C."/>
            <person name="Hitch T.C.A."/>
            <person name="Clavel T."/>
        </authorList>
    </citation>
    <scope>NUCLEOTIDE SEQUENCE [LARGE SCALE GENOMIC DNA]</scope>
    <source>
        <strain evidence="3 4">CLA-AA-H192</strain>
    </source>
</reference>
<comment type="caution">
    <text evidence="3">The sequence shown here is derived from an EMBL/GenBank/DDBJ whole genome shotgun (WGS) entry which is preliminary data.</text>
</comment>
<protein>
    <submittedName>
        <fullName evidence="3">DUF2149 domain-containing protein</fullName>
    </submittedName>
</protein>
<feature type="region of interest" description="Disordered" evidence="1">
    <location>
        <begin position="52"/>
        <end position="75"/>
    </location>
</feature>
<dbReference type="RefSeq" id="WP_349134891.1">
    <property type="nucleotide sequence ID" value="NZ_JBBMFF010000135.1"/>
</dbReference>
<name>A0ABV1G452_9FIRM</name>
<keyword evidence="4" id="KW-1185">Reference proteome</keyword>
<evidence type="ECO:0000313" key="3">
    <source>
        <dbReference type="EMBL" id="MEQ2510186.1"/>
    </source>
</evidence>